<evidence type="ECO:0000256" key="1">
    <source>
        <dbReference type="SAM" id="SignalP"/>
    </source>
</evidence>
<feature type="chain" id="PRO_5042251502" evidence="1">
    <location>
        <begin position="24"/>
        <end position="86"/>
    </location>
</feature>
<evidence type="ECO:0000313" key="3">
    <source>
        <dbReference type="Proteomes" id="UP001196413"/>
    </source>
</evidence>
<reference evidence="2" key="1">
    <citation type="submission" date="2021-06" db="EMBL/GenBank/DDBJ databases">
        <title>Parelaphostrongylus tenuis whole genome reference sequence.</title>
        <authorList>
            <person name="Garwood T.J."/>
            <person name="Larsen P.A."/>
            <person name="Fountain-Jones N.M."/>
            <person name="Garbe J.R."/>
            <person name="Macchietto M.G."/>
            <person name="Kania S.A."/>
            <person name="Gerhold R.W."/>
            <person name="Richards J.E."/>
            <person name="Wolf T.M."/>
        </authorList>
    </citation>
    <scope>NUCLEOTIDE SEQUENCE</scope>
    <source>
        <strain evidence="2">MNPRO001-30</strain>
        <tissue evidence="2">Meninges</tissue>
    </source>
</reference>
<evidence type="ECO:0000313" key="2">
    <source>
        <dbReference type="EMBL" id="KAJ1362551.1"/>
    </source>
</evidence>
<name>A0AAD5N7Q9_PARTN</name>
<comment type="caution">
    <text evidence="2">The sequence shown here is derived from an EMBL/GenBank/DDBJ whole genome shotgun (WGS) entry which is preliminary data.</text>
</comment>
<organism evidence="2 3">
    <name type="scientific">Parelaphostrongylus tenuis</name>
    <name type="common">Meningeal worm</name>
    <dbReference type="NCBI Taxonomy" id="148309"/>
    <lineage>
        <taxon>Eukaryota</taxon>
        <taxon>Metazoa</taxon>
        <taxon>Ecdysozoa</taxon>
        <taxon>Nematoda</taxon>
        <taxon>Chromadorea</taxon>
        <taxon>Rhabditida</taxon>
        <taxon>Rhabditina</taxon>
        <taxon>Rhabditomorpha</taxon>
        <taxon>Strongyloidea</taxon>
        <taxon>Metastrongylidae</taxon>
        <taxon>Parelaphostrongylus</taxon>
    </lineage>
</organism>
<keyword evidence="3" id="KW-1185">Reference proteome</keyword>
<protein>
    <submittedName>
        <fullName evidence="2">Uncharacterized protein</fullName>
    </submittedName>
</protein>
<gene>
    <name evidence="2" type="ORF">KIN20_022145</name>
</gene>
<keyword evidence="1" id="KW-0732">Signal</keyword>
<proteinExistence type="predicted"/>
<accession>A0AAD5N7Q9</accession>
<sequence length="86" mass="9812">MGPQLSTTIQVLWCFGLLLLLLADRCPSVQWTFVDVRRRLSNTWQSRQLSHFGGQTGMKAKGGEAEKLIRSVTKAISHQSKLEWQR</sequence>
<dbReference type="AlphaFoldDB" id="A0AAD5N7Q9"/>
<feature type="signal peptide" evidence="1">
    <location>
        <begin position="1"/>
        <end position="23"/>
    </location>
</feature>
<dbReference type="EMBL" id="JAHQIW010004479">
    <property type="protein sequence ID" value="KAJ1362551.1"/>
    <property type="molecule type" value="Genomic_DNA"/>
</dbReference>
<dbReference type="Proteomes" id="UP001196413">
    <property type="component" value="Unassembled WGS sequence"/>
</dbReference>